<keyword evidence="3" id="KW-1185">Reference proteome</keyword>
<dbReference type="Gene3D" id="2.30.29.50">
    <property type="entry name" value="Bacterial Pleckstrin homology domain"/>
    <property type="match status" value="1"/>
</dbReference>
<accession>A0ABT6ZCL7</accession>
<feature type="domain" description="Bacterial Pleckstrin homology" evidence="1">
    <location>
        <begin position="8"/>
        <end position="120"/>
    </location>
</feature>
<dbReference type="RefSeq" id="WP_283714697.1">
    <property type="nucleotide sequence ID" value="NZ_JASJND010000001.1"/>
</dbReference>
<dbReference type="SUPFAM" id="SSF50729">
    <property type="entry name" value="PH domain-like"/>
    <property type="match status" value="1"/>
</dbReference>
<gene>
    <name evidence="2" type="ORF">QNI14_02935</name>
</gene>
<dbReference type="Proteomes" id="UP001321481">
    <property type="component" value="Unassembled WGS sequence"/>
</dbReference>
<dbReference type="InterPro" id="IPR037063">
    <property type="entry name" value="PHb_sf"/>
</dbReference>
<dbReference type="CDD" id="cd13225">
    <property type="entry name" value="PH-like_bacteria"/>
    <property type="match status" value="1"/>
</dbReference>
<proteinExistence type="predicted"/>
<evidence type="ECO:0000259" key="1">
    <source>
        <dbReference type="Pfam" id="PF08000"/>
    </source>
</evidence>
<reference evidence="2 3" key="1">
    <citation type="submission" date="2023-05" db="EMBL/GenBank/DDBJ databases">
        <title>Microbacterium dauci sp.nov., Isolated from Carrot Rhizosphere Soil.</title>
        <authorList>
            <person name="Xiao Z."/>
            <person name="Zheng J."/>
        </authorList>
    </citation>
    <scope>NUCLEOTIDE SEQUENCE [LARGE SCALE GENOMIC DNA]</scope>
    <source>
        <strain evidence="2 3">LX3-4</strain>
    </source>
</reference>
<evidence type="ECO:0000313" key="3">
    <source>
        <dbReference type="Proteomes" id="UP001321481"/>
    </source>
</evidence>
<evidence type="ECO:0000313" key="2">
    <source>
        <dbReference type="EMBL" id="MDJ1113402.1"/>
    </source>
</evidence>
<dbReference type="EMBL" id="JASJND010000001">
    <property type="protein sequence ID" value="MDJ1113402.1"/>
    <property type="molecule type" value="Genomic_DNA"/>
</dbReference>
<sequence>MPETAAILAWTLQQEIQTPADVNDLLVEGEQAVASFKTFRDSATFTTKRLIVRDAQGLTGKKVEIYSLPYSSIDMWSTENAGGLLDRDAEVELWTKAGHIKVKLTKGADIRRIDSLIAWAVLHKH</sequence>
<comment type="caution">
    <text evidence="2">The sequence shown here is derived from an EMBL/GenBank/DDBJ whole genome shotgun (WGS) entry which is preliminary data.</text>
</comment>
<organism evidence="2 3">
    <name type="scientific">Microbacterium dauci</name>
    <dbReference type="NCBI Taxonomy" id="3048008"/>
    <lineage>
        <taxon>Bacteria</taxon>
        <taxon>Bacillati</taxon>
        <taxon>Actinomycetota</taxon>
        <taxon>Actinomycetes</taxon>
        <taxon>Micrococcales</taxon>
        <taxon>Microbacteriaceae</taxon>
        <taxon>Microbacterium</taxon>
    </lineage>
</organism>
<dbReference type="Pfam" id="PF08000">
    <property type="entry name" value="bPH_1"/>
    <property type="match status" value="1"/>
</dbReference>
<protein>
    <submittedName>
        <fullName evidence="2">PH domain-containing protein</fullName>
    </submittedName>
</protein>
<name>A0ABT6ZCL7_9MICO</name>
<dbReference type="InterPro" id="IPR012544">
    <property type="entry name" value="PHb"/>
</dbReference>